<dbReference type="PANTHER" id="PTHR42913">
    <property type="entry name" value="APOPTOSIS-INDUCING FACTOR 1"/>
    <property type="match status" value="1"/>
</dbReference>
<comment type="similarity">
    <text evidence="2">Belongs to the NADH dehydrogenase family.</text>
</comment>
<comment type="caution">
    <text evidence="8">The sequence shown here is derived from an EMBL/GenBank/DDBJ whole genome shotgun (WGS) entry which is preliminary data.</text>
</comment>
<dbReference type="Gene3D" id="3.50.50.100">
    <property type="match status" value="1"/>
</dbReference>
<evidence type="ECO:0000313" key="9">
    <source>
        <dbReference type="Proteomes" id="UP000380386"/>
    </source>
</evidence>
<name>A0A5P0ZKJ2_9LACO</name>
<proteinExistence type="inferred from homology"/>
<keyword evidence="5" id="KW-0560">Oxidoreductase</keyword>
<dbReference type="GO" id="GO:0019646">
    <property type="term" value="P:aerobic electron transport chain"/>
    <property type="evidence" value="ECO:0007669"/>
    <property type="project" value="TreeGrafter"/>
</dbReference>
<evidence type="ECO:0000313" key="8">
    <source>
        <dbReference type="EMBL" id="MQS53631.1"/>
    </source>
</evidence>
<dbReference type="EMBL" id="VDFN01000004">
    <property type="protein sequence ID" value="MQS45077.1"/>
    <property type="molecule type" value="Genomic_DNA"/>
</dbReference>
<evidence type="ECO:0000256" key="2">
    <source>
        <dbReference type="ARBA" id="ARBA00005272"/>
    </source>
</evidence>
<protein>
    <submittedName>
        <fullName evidence="8">NAD(P)/FAD-dependent oxidoreductase</fullName>
    </submittedName>
</protein>
<dbReference type="InterPro" id="IPR051169">
    <property type="entry name" value="NADH-Q_oxidoreductase"/>
</dbReference>
<evidence type="ECO:0000259" key="6">
    <source>
        <dbReference type="Pfam" id="PF07992"/>
    </source>
</evidence>
<dbReference type="RefSeq" id="WP_125704432.1">
    <property type="nucleotide sequence ID" value="NZ_JBHTOO010000004.1"/>
</dbReference>
<keyword evidence="3" id="KW-0285">Flavoprotein</keyword>
<evidence type="ECO:0000313" key="7">
    <source>
        <dbReference type="EMBL" id="MQS45077.1"/>
    </source>
</evidence>
<dbReference type="PANTHER" id="PTHR42913:SF3">
    <property type="entry name" value="64 KDA MITOCHONDRIAL NADH DEHYDROGENASE (EUROFUNG)"/>
    <property type="match status" value="1"/>
</dbReference>
<dbReference type="AlphaFoldDB" id="A0A5P0ZKJ2"/>
<dbReference type="Proteomes" id="UP000380386">
    <property type="component" value="Unassembled WGS sequence"/>
</dbReference>
<dbReference type="InterPro" id="IPR023753">
    <property type="entry name" value="FAD/NAD-binding_dom"/>
</dbReference>
<sequence length="393" mass="42167">MAHILILGAGYGGLKAARDLAKTTPADTQIDLVDKNTMHVEKTALHTIAAGTSKVESVSFDIRDVIPSSVNFIQATVSKFDLENKTVSFSDHDDISYDYVIVALGFRSEDFGLEGASENALILQDIDTAQNIYKTINQNIANYKKSQDPADLSIAVCGAGFTGIEVLGELVDTAKILKAKYNVPEIKITCLEMATRILPMFDEDLANYAVSYLEKNGIKLLTGAKITKIESNAVVYMDGDDEKRVEASSILWTVGVSGSDVITDSGLEARRNRVMTTEFLNLEDHPEAFFIGDDSAMIPSGEERPLPTTGQLATAEGTNAAFNIASAIAGTELKPFVYKSAGTVASLGQNHGIAQIGNKKFKGVVASLMKHVAADRSFLEMGGLKTALKKGSL</sequence>
<keyword evidence="10" id="KW-1185">Reference proteome</keyword>
<accession>A0A5P0ZKJ2</accession>
<dbReference type="PRINTS" id="PR00368">
    <property type="entry name" value="FADPNR"/>
</dbReference>
<dbReference type="SUPFAM" id="SSF51905">
    <property type="entry name" value="FAD/NAD(P)-binding domain"/>
    <property type="match status" value="2"/>
</dbReference>
<dbReference type="Pfam" id="PF07992">
    <property type="entry name" value="Pyr_redox_2"/>
    <property type="match status" value="1"/>
</dbReference>
<dbReference type="InterPro" id="IPR036188">
    <property type="entry name" value="FAD/NAD-bd_sf"/>
</dbReference>
<evidence type="ECO:0000256" key="3">
    <source>
        <dbReference type="ARBA" id="ARBA00022630"/>
    </source>
</evidence>
<dbReference type="GO" id="GO:0003955">
    <property type="term" value="F:NAD(P)H dehydrogenase (quinone) activity"/>
    <property type="evidence" value="ECO:0007669"/>
    <property type="project" value="TreeGrafter"/>
</dbReference>
<comment type="cofactor">
    <cofactor evidence="1">
        <name>FAD</name>
        <dbReference type="ChEBI" id="CHEBI:57692"/>
    </cofactor>
</comment>
<evidence type="ECO:0000256" key="4">
    <source>
        <dbReference type="ARBA" id="ARBA00022827"/>
    </source>
</evidence>
<gene>
    <name evidence="8" type="ORF">FHL02_11540</name>
    <name evidence="7" type="ORF">FHL03_06225</name>
</gene>
<evidence type="ECO:0000313" key="10">
    <source>
        <dbReference type="Proteomes" id="UP000436655"/>
    </source>
</evidence>
<evidence type="ECO:0000256" key="1">
    <source>
        <dbReference type="ARBA" id="ARBA00001974"/>
    </source>
</evidence>
<keyword evidence="4" id="KW-0274">FAD</keyword>
<organism evidence="8 9">
    <name type="scientific">Companilactobacillus mishanensis</name>
    <dbReference type="NCBI Taxonomy" id="2486008"/>
    <lineage>
        <taxon>Bacteria</taxon>
        <taxon>Bacillati</taxon>
        <taxon>Bacillota</taxon>
        <taxon>Bacilli</taxon>
        <taxon>Lactobacillales</taxon>
        <taxon>Lactobacillaceae</taxon>
        <taxon>Companilactobacillus</taxon>
    </lineage>
</organism>
<dbReference type="Proteomes" id="UP000436655">
    <property type="component" value="Unassembled WGS sequence"/>
</dbReference>
<dbReference type="OrthoDB" id="9781621at2"/>
<evidence type="ECO:0000256" key="5">
    <source>
        <dbReference type="ARBA" id="ARBA00023002"/>
    </source>
</evidence>
<reference evidence="9 10" key="1">
    <citation type="journal article" date="2019" name="Syst. Appl. Microbiol.">
        <title>Polyphasic characterization of two novel Lactobacillus spp. isolated from blown salami packages: Description of Lactobacillus halodurans sp. nov. and Lactobacillus salsicarnum sp. nov.</title>
        <authorList>
            <person name="Schuster J.A."/>
            <person name="Klingl A."/>
            <person name="Vogel R.F."/>
            <person name="Ehrmann M.A."/>
        </authorList>
    </citation>
    <scope>NUCLEOTIDE SEQUENCE [LARGE SCALE GENOMIC DNA]</scope>
    <source>
        <strain evidence="7 10">TMW 1.2098</strain>
        <strain evidence="8 9">TMW 1.2118</strain>
    </source>
</reference>
<dbReference type="EMBL" id="VDFM01000028">
    <property type="protein sequence ID" value="MQS53631.1"/>
    <property type="molecule type" value="Genomic_DNA"/>
</dbReference>
<feature type="domain" description="FAD/NAD(P)-binding" evidence="6">
    <location>
        <begin position="3"/>
        <end position="295"/>
    </location>
</feature>
<reference evidence="7" key="2">
    <citation type="submission" date="2019-05" db="EMBL/GenBank/DDBJ databases">
        <authorList>
            <person name="Schuster J.A."/>
            <person name="Ehrmann M.A."/>
        </authorList>
    </citation>
    <scope>NUCLEOTIDE SEQUENCE</scope>
    <source>
        <strain evidence="7">TMW 1.2098</strain>
    </source>
</reference>